<keyword evidence="4" id="KW-1185">Reference proteome</keyword>
<reference evidence="3 4" key="1">
    <citation type="submission" date="2023-01" db="EMBL/GenBank/DDBJ databases">
        <title>Analysis of 21 Apiospora genomes using comparative genomics revels a genus with tremendous synthesis potential of carbohydrate active enzymes and secondary metabolites.</title>
        <authorList>
            <person name="Sorensen T."/>
        </authorList>
    </citation>
    <scope>NUCLEOTIDE SEQUENCE [LARGE SCALE GENOMIC DNA]</scope>
    <source>
        <strain evidence="3 4">CBS 33761</strain>
    </source>
</reference>
<feature type="region of interest" description="Disordered" evidence="1">
    <location>
        <begin position="15"/>
        <end position="78"/>
    </location>
</feature>
<feature type="compositionally biased region" description="Low complexity" evidence="1">
    <location>
        <begin position="34"/>
        <end position="48"/>
    </location>
</feature>
<keyword evidence="2" id="KW-0732">Signal</keyword>
<evidence type="ECO:0000256" key="2">
    <source>
        <dbReference type="SAM" id="SignalP"/>
    </source>
</evidence>
<comment type="caution">
    <text evidence="3">The sequence shown here is derived from an EMBL/GenBank/DDBJ whole genome shotgun (WGS) entry which is preliminary data.</text>
</comment>
<dbReference type="Proteomes" id="UP001444661">
    <property type="component" value="Unassembled WGS sequence"/>
</dbReference>
<protein>
    <submittedName>
        <fullName evidence="3">Uncharacterized protein</fullName>
    </submittedName>
</protein>
<gene>
    <name evidence="3" type="ORF">PG993_012658</name>
</gene>
<dbReference type="EMBL" id="JAQQWK010000011">
    <property type="protein sequence ID" value="KAK8024592.1"/>
    <property type="molecule type" value="Genomic_DNA"/>
</dbReference>
<dbReference type="Pfam" id="PF11937">
    <property type="entry name" value="DUF3455"/>
    <property type="match status" value="1"/>
</dbReference>
<feature type="chain" id="PRO_5045279795" evidence="2">
    <location>
        <begin position="19"/>
        <end position="246"/>
    </location>
</feature>
<accession>A0ABR1S4C7</accession>
<dbReference type="PANTHER" id="PTHR35567:SF3">
    <property type="entry name" value="MALATE DEHYDROGENASE"/>
    <property type="match status" value="1"/>
</dbReference>
<sequence length="246" mass="25368">MLPQTLFVVASALTAVTAGPVRKRAAPNSPPPRANSSTSSSATASKTTPAPPPTPPPPPPRAPWPCCTTSPPWPPAPAPGLRQAVVKPPPMTEAAWSRLADDVLHKTDLPLNIVGNALTKYAADVSAPFQPSDADLALDGLAGPPLRAIGHHYFDAAGVPTFDLFGTGQKLVAKKLNDTAAPRGADRGLLDTGAVAWLRLGDNGAGGSRGLASVYRVYTSGGASIACAEANTTISVPYTAQYWFYA</sequence>
<feature type="compositionally biased region" description="Pro residues" evidence="1">
    <location>
        <begin position="49"/>
        <end position="63"/>
    </location>
</feature>
<proteinExistence type="predicted"/>
<evidence type="ECO:0000313" key="4">
    <source>
        <dbReference type="Proteomes" id="UP001444661"/>
    </source>
</evidence>
<organism evidence="3 4">
    <name type="scientific">Apiospora rasikravindrae</name>
    <dbReference type="NCBI Taxonomy" id="990691"/>
    <lineage>
        <taxon>Eukaryota</taxon>
        <taxon>Fungi</taxon>
        <taxon>Dikarya</taxon>
        <taxon>Ascomycota</taxon>
        <taxon>Pezizomycotina</taxon>
        <taxon>Sordariomycetes</taxon>
        <taxon>Xylariomycetidae</taxon>
        <taxon>Amphisphaeriales</taxon>
        <taxon>Apiosporaceae</taxon>
        <taxon>Apiospora</taxon>
    </lineage>
</organism>
<evidence type="ECO:0000256" key="1">
    <source>
        <dbReference type="SAM" id="MobiDB-lite"/>
    </source>
</evidence>
<evidence type="ECO:0000313" key="3">
    <source>
        <dbReference type="EMBL" id="KAK8024592.1"/>
    </source>
</evidence>
<name>A0ABR1S4C7_9PEZI</name>
<dbReference type="InterPro" id="IPR021851">
    <property type="entry name" value="DUF3455"/>
</dbReference>
<feature type="signal peptide" evidence="2">
    <location>
        <begin position="1"/>
        <end position="18"/>
    </location>
</feature>
<dbReference type="PANTHER" id="PTHR35567">
    <property type="entry name" value="MALATE DEHYDROGENASE (AFU_ORTHOLOGUE AFUA_2G13800)"/>
    <property type="match status" value="1"/>
</dbReference>